<dbReference type="RefSeq" id="WP_254013908.1">
    <property type="nucleotide sequence ID" value="NZ_JAMZMM010000290.1"/>
</dbReference>
<dbReference type="PANTHER" id="PTHR40045">
    <property type="entry name" value="YCGG FAMILY PROTEIN"/>
    <property type="match status" value="1"/>
</dbReference>
<evidence type="ECO:0000313" key="2">
    <source>
        <dbReference type="Proteomes" id="UP001204953"/>
    </source>
</evidence>
<reference evidence="1" key="1">
    <citation type="submission" date="2022-06" db="EMBL/GenBank/DDBJ databases">
        <title>New cyanobacteria of genus Symplocastrum in benthos of Lake Baikal.</title>
        <authorList>
            <person name="Sorokovikova E."/>
            <person name="Tikhonova I."/>
            <person name="Krasnopeev A."/>
            <person name="Evseev P."/>
            <person name="Gladkikh A."/>
            <person name="Belykh O."/>
        </authorList>
    </citation>
    <scope>NUCLEOTIDE SEQUENCE</scope>
    <source>
        <strain evidence="1">BBK-W-15</strain>
    </source>
</reference>
<proteinExistence type="predicted"/>
<sequence>MNSLLNSAMVIKNLCPDGVTPIWNKNQMESFLVEECLPAWVRTSYSTFVETISDPTFPCFWGTIGEQKGMIRYLIASSLTEPSVVEHTLEGVYNYIDEVNENELLQHEDADLLTLVIFFPPEPKVLTVEEYARQAFDFLNALHSLDAVSCPCHWSADPQSPEWSYSLGGCALFVSVSTPANQKRRSRHLGSGMTFVITPVEVLLRKHGGENSSIFRRVREYDGIPPHPNLLLMPGSSKVGNELTVQVLPDDNDSDISFDFQYKFKD</sequence>
<comment type="caution">
    <text evidence="1">The sequence shown here is derived from an EMBL/GenBank/DDBJ whole genome shotgun (WGS) entry which is preliminary data.</text>
</comment>
<gene>
    <name evidence="1" type="ORF">NJ959_22325</name>
</gene>
<accession>A0AAE3GVE1</accession>
<keyword evidence="2" id="KW-1185">Reference proteome</keyword>
<dbReference type="Proteomes" id="UP001204953">
    <property type="component" value="Unassembled WGS sequence"/>
</dbReference>
<organism evidence="1 2">
    <name type="scientific">Limnofasciculus baicalensis BBK-W-15</name>
    <dbReference type="NCBI Taxonomy" id="2699891"/>
    <lineage>
        <taxon>Bacteria</taxon>
        <taxon>Bacillati</taxon>
        <taxon>Cyanobacteriota</taxon>
        <taxon>Cyanophyceae</taxon>
        <taxon>Coleofasciculales</taxon>
        <taxon>Coleofasciculaceae</taxon>
        <taxon>Limnofasciculus</taxon>
        <taxon>Limnofasciculus baicalensis</taxon>
    </lineage>
</organism>
<evidence type="ECO:0000313" key="1">
    <source>
        <dbReference type="EMBL" id="MCP2731164.1"/>
    </source>
</evidence>
<protein>
    <submittedName>
        <fullName evidence="1">YqcI/YcgG family protein</fullName>
    </submittedName>
</protein>
<dbReference type="PANTHER" id="PTHR40045:SF1">
    <property type="entry name" value="YQCI_YCGG FAMILY PROTEIN"/>
    <property type="match status" value="1"/>
</dbReference>
<dbReference type="EMBL" id="JAMZMM010000290">
    <property type="protein sequence ID" value="MCP2731164.1"/>
    <property type="molecule type" value="Genomic_DNA"/>
</dbReference>
<dbReference type="Pfam" id="PF08892">
    <property type="entry name" value="YqcI_YcgG"/>
    <property type="match status" value="1"/>
</dbReference>
<dbReference type="InterPro" id="IPR014988">
    <property type="entry name" value="Uncharacterised_YqcI/YcgG"/>
</dbReference>
<dbReference type="AlphaFoldDB" id="A0AAE3GVE1"/>
<name>A0AAE3GVE1_9CYAN</name>